<dbReference type="InterPro" id="IPR002563">
    <property type="entry name" value="Flavin_Rdtase-like_dom"/>
</dbReference>
<dbReference type="GO" id="GO:0010181">
    <property type="term" value="F:FMN binding"/>
    <property type="evidence" value="ECO:0007669"/>
    <property type="project" value="InterPro"/>
</dbReference>
<keyword evidence="2" id="KW-0560">Oxidoreductase</keyword>
<accession>A0A6J4V8B5</accession>
<evidence type="ECO:0000256" key="1">
    <source>
        <dbReference type="ARBA" id="ARBA00008898"/>
    </source>
</evidence>
<reference evidence="4" key="1">
    <citation type="submission" date="2020-02" db="EMBL/GenBank/DDBJ databases">
        <authorList>
            <person name="Meier V. D."/>
        </authorList>
    </citation>
    <scope>NUCLEOTIDE SEQUENCE</scope>
    <source>
        <strain evidence="4">AVDCRST_MAG59</strain>
    </source>
</reference>
<evidence type="ECO:0000259" key="3">
    <source>
        <dbReference type="SMART" id="SM00903"/>
    </source>
</evidence>
<protein>
    <recommendedName>
        <fullName evidence="3">Flavin reductase like domain-containing protein</fullName>
    </recommendedName>
</protein>
<evidence type="ECO:0000256" key="2">
    <source>
        <dbReference type="ARBA" id="ARBA00023002"/>
    </source>
</evidence>
<dbReference type="GO" id="GO:0042602">
    <property type="term" value="F:riboflavin reductase (NADPH) activity"/>
    <property type="evidence" value="ECO:0007669"/>
    <property type="project" value="TreeGrafter"/>
</dbReference>
<sequence length="165" mass="17104">MAGPELDQGAKKTTLRHITYGLYAVTAAHGGERGVFTANWLTQVSFEPPLVALSVEHDSSTLPLIRASGRFAVCPLAADQKDLAGALGRPKARAGDKFAACDLAVHESAAGVPVLADALGYVVCETRAELEAGDSVVILGEVVEAAVLRDGAPLEMRAAGFRHAG</sequence>
<dbReference type="PANTHER" id="PTHR30466:SF11">
    <property type="entry name" value="FLAVIN-DEPENDENT MONOOXYGENASE, REDUCTASE SUBUNIT HSAB"/>
    <property type="match status" value="1"/>
</dbReference>
<gene>
    <name evidence="4" type="ORF">AVDCRST_MAG59-3618</name>
</gene>
<dbReference type="InterPro" id="IPR050268">
    <property type="entry name" value="NADH-dep_flavin_reductase"/>
</dbReference>
<dbReference type="Pfam" id="PF01613">
    <property type="entry name" value="Flavin_Reduct"/>
    <property type="match status" value="1"/>
</dbReference>
<dbReference type="Gene3D" id="2.30.110.10">
    <property type="entry name" value="Electron Transport, Fmn-binding Protein, Chain A"/>
    <property type="match status" value="1"/>
</dbReference>
<proteinExistence type="inferred from homology"/>
<dbReference type="SUPFAM" id="SSF50475">
    <property type="entry name" value="FMN-binding split barrel"/>
    <property type="match status" value="1"/>
</dbReference>
<feature type="domain" description="Flavin reductase like" evidence="3">
    <location>
        <begin position="15"/>
        <end position="163"/>
    </location>
</feature>
<organism evidence="4">
    <name type="scientific">uncultured Thermomicrobiales bacterium</name>
    <dbReference type="NCBI Taxonomy" id="1645740"/>
    <lineage>
        <taxon>Bacteria</taxon>
        <taxon>Pseudomonadati</taxon>
        <taxon>Thermomicrobiota</taxon>
        <taxon>Thermomicrobia</taxon>
        <taxon>Thermomicrobiales</taxon>
        <taxon>environmental samples</taxon>
    </lineage>
</organism>
<dbReference type="SMART" id="SM00903">
    <property type="entry name" value="Flavin_Reduct"/>
    <property type="match status" value="1"/>
</dbReference>
<dbReference type="PANTHER" id="PTHR30466">
    <property type="entry name" value="FLAVIN REDUCTASE"/>
    <property type="match status" value="1"/>
</dbReference>
<name>A0A6J4V8B5_9BACT</name>
<dbReference type="AlphaFoldDB" id="A0A6J4V8B5"/>
<dbReference type="InterPro" id="IPR012349">
    <property type="entry name" value="Split_barrel_FMN-bd"/>
</dbReference>
<evidence type="ECO:0000313" key="4">
    <source>
        <dbReference type="EMBL" id="CAA9571852.1"/>
    </source>
</evidence>
<dbReference type="EMBL" id="CADCWF010000258">
    <property type="protein sequence ID" value="CAA9571852.1"/>
    <property type="molecule type" value="Genomic_DNA"/>
</dbReference>
<comment type="similarity">
    <text evidence="1">Belongs to the non-flavoprotein flavin reductase family.</text>
</comment>